<proteinExistence type="predicted"/>
<evidence type="ECO:0000256" key="1">
    <source>
        <dbReference type="SAM" id="MobiDB-lite"/>
    </source>
</evidence>
<name>A0A942T462_9BACI</name>
<dbReference type="RefSeq" id="WP_213144812.1">
    <property type="nucleotide sequence ID" value="NZ_JAGYPE020000021.1"/>
</dbReference>
<dbReference type="EMBL" id="JAGYPE010000005">
    <property type="protein sequence ID" value="MBS4184937.1"/>
    <property type="molecule type" value="Genomic_DNA"/>
</dbReference>
<organism evidence="2">
    <name type="scientific">Neobacillus citreus</name>
    <dbReference type="NCBI Taxonomy" id="2833578"/>
    <lineage>
        <taxon>Bacteria</taxon>
        <taxon>Bacillati</taxon>
        <taxon>Bacillota</taxon>
        <taxon>Bacilli</taxon>
        <taxon>Bacillales</taxon>
        <taxon>Bacillaceae</taxon>
        <taxon>Neobacillus</taxon>
    </lineage>
</organism>
<sequence length="141" mass="16032">METLLFLIILGIISTIFRKGKKPTTKYKPFSMNTFEDLRAHFQNEPVKTKFKQSKQNNEKDIEKAYQKVKKKMATGSTVNQSEEKPAEISQKAKVDPNVVEGETAISVEPTPQKIINGIIWAEILGEPRSKKSYYVKKGRG</sequence>
<feature type="compositionally biased region" description="Basic and acidic residues" evidence="1">
    <location>
        <begin position="82"/>
        <end position="94"/>
    </location>
</feature>
<gene>
    <name evidence="3" type="ORF">KHB02_013335</name>
    <name evidence="2" type="ORF">KHB02_26515</name>
</gene>
<evidence type="ECO:0000313" key="3">
    <source>
        <dbReference type="EMBL" id="MCH6266507.1"/>
    </source>
</evidence>
<protein>
    <submittedName>
        <fullName evidence="2">Uncharacterized protein</fullName>
    </submittedName>
</protein>
<reference evidence="2" key="1">
    <citation type="submission" date="2021-05" db="EMBL/GenBank/DDBJ databases">
        <title>Novel Bacillus species.</title>
        <authorList>
            <person name="Liu G."/>
        </authorList>
    </citation>
    <scope>NUCLEOTIDE SEQUENCE</scope>
    <source>
        <strain evidence="2 4">FJAT-50051</strain>
    </source>
</reference>
<feature type="region of interest" description="Disordered" evidence="1">
    <location>
        <begin position="73"/>
        <end position="94"/>
    </location>
</feature>
<dbReference type="Proteomes" id="UP000677265">
    <property type="component" value="Unassembled WGS sequence"/>
</dbReference>
<comment type="caution">
    <text evidence="2">The sequence shown here is derived from an EMBL/GenBank/DDBJ whole genome shotgun (WGS) entry which is preliminary data.</text>
</comment>
<accession>A0A942T462</accession>
<dbReference type="EMBL" id="JAGYPE020000021">
    <property type="protein sequence ID" value="MCH6266507.1"/>
    <property type="molecule type" value="Genomic_DNA"/>
</dbReference>
<keyword evidence="4" id="KW-1185">Reference proteome</keyword>
<evidence type="ECO:0000313" key="4">
    <source>
        <dbReference type="Proteomes" id="UP000677265"/>
    </source>
</evidence>
<evidence type="ECO:0000313" key="2">
    <source>
        <dbReference type="EMBL" id="MBS4184937.1"/>
    </source>
</evidence>
<dbReference type="AlphaFoldDB" id="A0A942T462"/>